<dbReference type="AlphaFoldDB" id="A0A7X6HCP8"/>
<evidence type="ECO:0000256" key="1">
    <source>
        <dbReference type="SAM" id="Phobius"/>
    </source>
</evidence>
<proteinExistence type="predicted"/>
<dbReference type="RefSeq" id="WP_168486050.1">
    <property type="nucleotide sequence ID" value="NZ_JAAZSQ010000007.1"/>
</dbReference>
<keyword evidence="1" id="KW-0812">Transmembrane</keyword>
<reference evidence="2 3" key="1">
    <citation type="submission" date="2020-04" db="EMBL/GenBank/DDBJ databases">
        <title>Arthrobacter sp. nov.</title>
        <authorList>
            <person name="Liu S."/>
        </authorList>
    </citation>
    <scope>NUCLEOTIDE SEQUENCE [LARGE SCALE GENOMIC DNA]</scope>
    <source>
        <strain evidence="2 3">E918</strain>
    </source>
</reference>
<organism evidence="2 3">
    <name type="scientific">Arthrobacter mobilis</name>
    <dbReference type="NCBI Taxonomy" id="2724944"/>
    <lineage>
        <taxon>Bacteria</taxon>
        <taxon>Bacillati</taxon>
        <taxon>Actinomycetota</taxon>
        <taxon>Actinomycetes</taxon>
        <taxon>Micrococcales</taxon>
        <taxon>Micrococcaceae</taxon>
        <taxon>Arthrobacter</taxon>
    </lineage>
</organism>
<name>A0A7X6HCP8_9MICC</name>
<protein>
    <submittedName>
        <fullName evidence="2">Uncharacterized protein</fullName>
    </submittedName>
</protein>
<keyword evidence="1" id="KW-0472">Membrane</keyword>
<accession>A0A7X6HCP8</accession>
<dbReference type="EMBL" id="JAAZSQ010000007">
    <property type="protein sequence ID" value="NKX54701.1"/>
    <property type="molecule type" value="Genomic_DNA"/>
</dbReference>
<feature type="transmembrane region" description="Helical" evidence="1">
    <location>
        <begin position="20"/>
        <end position="46"/>
    </location>
</feature>
<keyword evidence="3" id="KW-1185">Reference proteome</keyword>
<gene>
    <name evidence="2" type="ORF">HGG74_09155</name>
</gene>
<keyword evidence="1" id="KW-1133">Transmembrane helix</keyword>
<evidence type="ECO:0000313" key="2">
    <source>
        <dbReference type="EMBL" id="NKX54701.1"/>
    </source>
</evidence>
<sequence length="215" mass="23340">MPGVNAAAMDSVSESAAEVLGGLMLLGGTVLLVFGMAAVLSTWLVVRRIKRSRRLRNGWRQGRLTVRSLAADDAGRRLARLRLMLHRSAEATERTLAAAGTHGRPAGDLPAVAATLARAERTLDEQLRLAEREPDPALKRILAGRLDEQVRRAAALAAELRQTLLLAGDSIGDAQLERASRHLALEADALRTWNHSYTARTGARAATVRRYAEEQ</sequence>
<comment type="caution">
    <text evidence="2">The sequence shown here is derived from an EMBL/GenBank/DDBJ whole genome shotgun (WGS) entry which is preliminary data.</text>
</comment>
<evidence type="ECO:0000313" key="3">
    <source>
        <dbReference type="Proteomes" id="UP000544090"/>
    </source>
</evidence>
<dbReference type="Proteomes" id="UP000544090">
    <property type="component" value="Unassembled WGS sequence"/>
</dbReference>